<gene>
    <name evidence="1" type="ORF">KOM_12_336</name>
</gene>
<name>A0A8F8PMK2_9VIRU</name>
<reference evidence="1" key="1">
    <citation type="submission" date="2021-06" db="EMBL/GenBank/DDBJ databases">
        <authorList>
            <person name="Rolland C."/>
        </authorList>
    </citation>
    <scope>NUCLEOTIDE SEQUENCE</scope>
    <source>
        <strain evidence="1">347.936635</strain>
    </source>
</reference>
<evidence type="ECO:0000313" key="1">
    <source>
        <dbReference type="EMBL" id="QYA18605.1"/>
    </source>
</evidence>
<dbReference type="EMBL" id="MZ420154">
    <property type="protein sequence ID" value="QYA18605.1"/>
    <property type="molecule type" value="Genomic_DNA"/>
</dbReference>
<sequence length="137" mass="15987">MEVDRRIPINNPRKRKLSHLNLSSVEYDAKKHKQYHVQTDDHAVFHHQQCDCCQDSEMSSLNQLQLCRTCSQAVQNKNVTTMARIFDKLVYSSSDETKAMFLEQVLKSLNLEFDQNNTQLSHISTCRDDDMNCDYIS</sequence>
<protein>
    <submittedName>
        <fullName evidence="1">Uncharacterized protein</fullName>
    </submittedName>
</protein>
<accession>A0A8F8PMK2</accession>
<organism evidence="1">
    <name type="scientific">Clandestinovirus</name>
    <dbReference type="NCBI Taxonomy" id="2831644"/>
    <lineage>
        <taxon>Viruses</taxon>
    </lineage>
</organism>
<proteinExistence type="predicted"/>